<sequence>MTTATTTRTATTTTGLPQKKRNLTWIIVGSVAGGLTLLALIFGALGCYSCMHTVKNRVQSSPRDNTIEMVVVRNNN</sequence>
<dbReference type="AlphaFoldDB" id="A0A813NNN2"/>
<accession>A0A813NNN2</accession>
<reference evidence="2" key="1">
    <citation type="submission" date="2021-02" db="EMBL/GenBank/DDBJ databases">
        <authorList>
            <person name="Nowell W R."/>
        </authorList>
    </citation>
    <scope>NUCLEOTIDE SEQUENCE</scope>
</reference>
<dbReference type="OrthoDB" id="676979at2759"/>
<gene>
    <name evidence="2" type="ORF">GPM918_LOCUS94</name>
    <name evidence="3" type="ORF">SRO942_LOCUS95</name>
</gene>
<dbReference type="Proteomes" id="UP000681722">
    <property type="component" value="Unassembled WGS sequence"/>
</dbReference>
<keyword evidence="1" id="KW-1133">Transmembrane helix</keyword>
<keyword evidence="4" id="KW-1185">Reference proteome</keyword>
<evidence type="ECO:0000313" key="3">
    <source>
        <dbReference type="EMBL" id="CAF3516061.1"/>
    </source>
</evidence>
<organism evidence="2 4">
    <name type="scientific">Didymodactylos carnosus</name>
    <dbReference type="NCBI Taxonomy" id="1234261"/>
    <lineage>
        <taxon>Eukaryota</taxon>
        <taxon>Metazoa</taxon>
        <taxon>Spiralia</taxon>
        <taxon>Gnathifera</taxon>
        <taxon>Rotifera</taxon>
        <taxon>Eurotatoria</taxon>
        <taxon>Bdelloidea</taxon>
        <taxon>Philodinida</taxon>
        <taxon>Philodinidae</taxon>
        <taxon>Didymodactylos</taxon>
    </lineage>
</organism>
<proteinExistence type="predicted"/>
<comment type="caution">
    <text evidence="2">The sequence shown here is derived from an EMBL/GenBank/DDBJ whole genome shotgun (WGS) entry which is preliminary data.</text>
</comment>
<protein>
    <submittedName>
        <fullName evidence="2">Uncharacterized protein</fullName>
    </submittedName>
</protein>
<dbReference type="Gene3D" id="1.20.5.930">
    <property type="entry name" value="Bicelle-embedded integrin alpha(iib) transmembrane segment"/>
    <property type="match status" value="1"/>
</dbReference>
<dbReference type="Proteomes" id="UP000663829">
    <property type="component" value="Unassembled WGS sequence"/>
</dbReference>
<evidence type="ECO:0000256" key="1">
    <source>
        <dbReference type="SAM" id="Phobius"/>
    </source>
</evidence>
<evidence type="ECO:0000313" key="2">
    <source>
        <dbReference type="EMBL" id="CAF0738003.1"/>
    </source>
</evidence>
<dbReference type="EMBL" id="CAJNOQ010000007">
    <property type="protein sequence ID" value="CAF0738003.1"/>
    <property type="molecule type" value="Genomic_DNA"/>
</dbReference>
<feature type="transmembrane region" description="Helical" evidence="1">
    <location>
        <begin position="23"/>
        <end position="48"/>
    </location>
</feature>
<keyword evidence="1" id="KW-0472">Membrane</keyword>
<keyword evidence="1" id="KW-0812">Transmembrane</keyword>
<dbReference type="EMBL" id="CAJOBC010000007">
    <property type="protein sequence ID" value="CAF3516061.1"/>
    <property type="molecule type" value="Genomic_DNA"/>
</dbReference>
<evidence type="ECO:0000313" key="4">
    <source>
        <dbReference type="Proteomes" id="UP000663829"/>
    </source>
</evidence>
<name>A0A813NNN2_9BILA</name>